<proteinExistence type="inferred from homology"/>
<evidence type="ECO:0000256" key="2">
    <source>
        <dbReference type="RuleBase" id="RU000363"/>
    </source>
</evidence>
<dbReference type="RefSeq" id="WP_324772406.1">
    <property type="nucleotide sequence ID" value="NZ_BAAATS010000018.1"/>
</dbReference>
<dbReference type="Proteomes" id="UP001352223">
    <property type="component" value="Unassembled WGS sequence"/>
</dbReference>
<dbReference type="Pfam" id="PF00106">
    <property type="entry name" value="adh_short"/>
    <property type="match status" value="1"/>
</dbReference>
<comment type="similarity">
    <text evidence="2">Belongs to the short-chain dehydrogenases/reductases (SDR) family.</text>
</comment>
<sequence>MTPPSSVPPVSEQTVLITGATDGLGRALAHELAAQGATLILHGRNPRKGQDLLRELRERTGADRFSYELADFSSLKDIGELAGRVLDTHDRLDVLVNNAGIGVELARQESQDGLELTFQVDYLAAYVLSCRLAPLLVRSAPARIVNVSSAGQAPIDFDDVMLERGWDGVQAYCQAKLAQISLTVDLAEQLAGTGVTVNALHPASYMPTKMVVNLFSPQSTVEEGMRHTARLVTDPALAQVSGEYFNRDSRARAGAQAYDPAARARLRELSESLTGVSFPALG</sequence>
<comment type="caution">
    <text evidence="3">The sequence shown here is derived from an EMBL/GenBank/DDBJ whole genome shotgun (WGS) entry which is preliminary data.</text>
</comment>
<dbReference type="InterPro" id="IPR036291">
    <property type="entry name" value="NAD(P)-bd_dom_sf"/>
</dbReference>
<dbReference type="EMBL" id="JAOZYB010000316">
    <property type="protein sequence ID" value="MEB3964682.1"/>
    <property type="molecule type" value="Genomic_DNA"/>
</dbReference>
<dbReference type="SUPFAM" id="SSF51735">
    <property type="entry name" value="NAD(P)-binding Rossmann-fold domains"/>
    <property type="match status" value="1"/>
</dbReference>
<name>A0ABU6CKQ6_9ACTN</name>
<organism evidence="3 4">
    <name type="scientific">Streptomyces kunmingensis</name>
    <dbReference type="NCBI Taxonomy" id="68225"/>
    <lineage>
        <taxon>Bacteria</taxon>
        <taxon>Bacillati</taxon>
        <taxon>Actinomycetota</taxon>
        <taxon>Actinomycetes</taxon>
        <taxon>Kitasatosporales</taxon>
        <taxon>Streptomycetaceae</taxon>
        <taxon>Streptomyces</taxon>
    </lineage>
</organism>
<dbReference type="PRINTS" id="PR00081">
    <property type="entry name" value="GDHRDH"/>
</dbReference>
<gene>
    <name evidence="3" type="ORF">OKJ48_31290</name>
</gene>
<dbReference type="Gene3D" id="3.40.50.720">
    <property type="entry name" value="NAD(P)-binding Rossmann-like Domain"/>
    <property type="match status" value="1"/>
</dbReference>
<evidence type="ECO:0000313" key="3">
    <source>
        <dbReference type="EMBL" id="MEB3964682.1"/>
    </source>
</evidence>
<evidence type="ECO:0000313" key="4">
    <source>
        <dbReference type="Proteomes" id="UP001352223"/>
    </source>
</evidence>
<reference evidence="3 4" key="1">
    <citation type="submission" date="2022-10" db="EMBL/GenBank/DDBJ databases">
        <authorList>
            <person name="Xie J."/>
            <person name="Shen N."/>
        </authorList>
    </citation>
    <scope>NUCLEOTIDE SEQUENCE [LARGE SCALE GENOMIC DNA]</scope>
    <source>
        <strain evidence="3 4">DSM 41681</strain>
    </source>
</reference>
<keyword evidence="4" id="KW-1185">Reference proteome</keyword>
<evidence type="ECO:0000256" key="1">
    <source>
        <dbReference type="ARBA" id="ARBA00023002"/>
    </source>
</evidence>
<dbReference type="PANTHER" id="PTHR43157:SF31">
    <property type="entry name" value="PHOSPHATIDYLINOSITOL-GLYCAN BIOSYNTHESIS CLASS F PROTEIN"/>
    <property type="match status" value="1"/>
</dbReference>
<dbReference type="PANTHER" id="PTHR43157">
    <property type="entry name" value="PHOSPHATIDYLINOSITOL-GLYCAN BIOSYNTHESIS CLASS F PROTEIN-RELATED"/>
    <property type="match status" value="1"/>
</dbReference>
<accession>A0ABU6CKQ6</accession>
<dbReference type="PRINTS" id="PR00080">
    <property type="entry name" value="SDRFAMILY"/>
</dbReference>
<dbReference type="InterPro" id="IPR002347">
    <property type="entry name" value="SDR_fam"/>
</dbReference>
<keyword evidence="1" id="KW-0560">Oxidoreductase</keyword>
<protein>
    <submittedName>
        <fullName evidence="3">SDR family NAD(P)-dependent oxidoreductase</fullName>
    </submittedName>
</protein>